<feature type="domain" description="NUMOD4" evidence="1">
    <location>
        <begin position="5"/>
        <end position="49"/>
    </location>
</feature>
<dbReference type="Pfam" id="PF07463">
    <property type="entry name" value="NUMOD4"/>
    <property type="match status" value="1"/>
</dbReference>
<protein>
    <submittedName>
        <fullName evidence="3">HNH endonuclease</fullName>
    </submittedName>
</protein>
<name>A0A5P8M444_9LACO</name>
<dbReference type="InterPro" id="IPR003615">
    <property type="entry name" value="HNH_nuc"/>
</dbReference>
<evidence type="ECO:0000259" key="1">
    <source>
        <dbReference type="Pfam" id="PF07463"/>
    </source>
</evidence>
<keyword evidence="3" id="KW-0378">Hydrolase</keyword>
<evidence type="ECO:0000313" key="3">
    <source>
        <dbReference type="EMBL" id="QFR23087.1"/>
    </source>
</evidence>
<sequence>MEQAEIWKDIPGFEGRYRASNCGRIKSVDRVQKTARGVRHYKEHLLQPGQYVRSGHVSVVLGHGENGSPVHELVALTFIGPRPPGADIRHLNGNPRDNRVVNLAYGTRTQNILDVYSQGKNWKSLSVSDVQEIRRLIKSGKYSQRKIAYMYQVSENAISSIKHKRTFWWLKEAIT</sequence>
<dbReference type="GO" id="GO:0004519">
    <property type="term" value="F:endonuclease activity"/>
    <property type="evidence" value="ECO:0007669"/>
    <property type="project" value="UniProtKB-KW"/>
</dbReference>
<organism evidence="3 4">
    <name type="scientific">Schleiferilactobacillus harbinensis</name>
    <dbReference type="NCBI Taxonomy" id="304207"/>
    <lineage>
        <taxon>Bacteria</taxon>
        <taxon>Bacillati</taxon>
        <taxon>Bacillota</taxon>
        <taxon>Bacilli</taxon>
        <taxon>Lactobacillales</taxon>
        <taxon>Lactobacillaceae</taxon>
        <taxon>Schleiferilactobacillus</taxon>
    </lineage>
</organism>
<keyword evidence="3" id="KW-0540">Nuclease</keyword>
<accession>A0A5P8M444</accession>
<proteinExistence type="predicted"/>
<dbReference type="EMBL" id="CP045143">
    <property type="protein sequence ID" value="QFR23087.1"/>
    <property type="molecule type" value="Genomic_DNA"/>
</dbReference>
<dbReference type="AlphaFoldDB" id="A0A5P8M444"/>
<dbReference type="SUPFAM" id="SSF54060">
    <property type="entry name" value="His-Me finger endonucleases"/>
    <property type="match status" value="1"/>
</dbReference>
<dbReference type="GO" id="GO:0016788">
    <property type="term" value="F:hydrolase activity, acting on ester bonds"/>
    <property type="evidence" value="ECO:0007669"/>
    <property type="project" value="InterPro"/>
</dbReference>
<dbReference type="Pfam" id="PF13392">
    <property type="entry name" value="HNH_3"/>
    <property type="match status" value="1"/>
</dbReference>
<dbReference type="InterPro" id="IPR044925">
    <property type="entry name" value="His-Me_finger_sf"/>
</dbReference>
<reference evidence="3 4" key="1">
    <citation type="submission" date="2019-10" db="EMBL/GenBank/DDBJ databases">
        <title>The completed genome of Lactobacillus harbinensis M1.</title>
        <authorList>
            <person name="Zheng Y."/>
        </authorList>
    </citation>
    <scope>NUCLEOTIDE SEQUENCE [LARGE SCALE GENOMIC DNA]</scope>
    <source>
        <strain evidence="3 4">M1</strain>
    </source>
</reference>
<keyword evidence="3" id="KW-0255">Endonuclease</keyword>
<feature type="domain" description="HNH nuclease" evidence="2">
    <location>
        <begin position="70"/>
        <end position="111"/>
    </location>
</feature>
<evidence type="ECO:0000259" key="2">
    <source>
        <dbReference type="Pfam" id="PF13392"/>
    </source>
</evidence>
<dbReference type="RefSeq" id="WP_152260513.1">
    <property type="nucleotide sequence ID" value="NZ_CP045143.1"/>
</dbReference>
<dbReference type="KEGG" id="lhb:D1010_06520"/>
<evidence type="ECO:0000313" key="4">
    <source>
        <dbReference type="Proteomes" id="UP000326779"/>
    </source>
</evidence>
<gene>
    <name evidence="3" type="ORF">D1010_06520</name>
</gene>
<dbReference type="Gene3D" id="3.90.75.20">
    <property type="match status" value="1"/>
</dbReference>
<dbReference type="InterPro" id="IPR010902">
    <property type="entry name" value="NUMOD4"/>
</dbReference>
<dbReference type="Proteomes" id="UP000326779">
    <property type="component" value="Chromosome"/>
</dbReference>